<dbReference type="InterPro" id="IPR051059">
    <property type="entry name" value="VerF-like"/>
</dbReference>
<dbReference type="SMART" id="SM00355">
    <property type="entry name" value="ZnF_C2H2"/>
    <property type="match status" value="2"/>
</dbReference>
<evidence type="ECO:0000256" key="3">
    <source>
        <dbReference type="ARBA" id="ARBA00022737"/>
    </source>
</evidence>
<dbReference type="Proteomes" id="UP000002258">
    <property type="component" value="Chromosome 5"/>
</dbReference>
<organism evidence="10 11">
    <name type="scientific">Scheffersomyces stipitis (strain ATCC 58785 / CBS 6054 / NBRC 10063 / NRRL Y-11545)</name>
    <name type="common">Yeast</name>
    <name type="synonym">Pichia stipitis</name>
    <dbReference type="NCBI Taxonomy" id="322104"/>
    <lineage>
        <taxon>Eukaryota</taxon>
        <taxon>Fungi</taxon>
        <taxon>Dikarya</taxon>
        <taxon>Ascomycota</taxon>
        <taxon>Saccharomycotina</taxon>
        <taxon>Pichiomycetes</taxon>
        <taxon>Debaryomycetaceae</taxon>
        <taxon>Scheffersomyces</taxon>
    </lineage>
</organism>
<evidence type="ECO:0000313" key="10">
    <source>
        <dbReference type="EMBL" id="ABN67052.2"/>
    </source>
</evidence>
<evidence type="ECO:0000256" key="5">
    <source>
        <dbReference type="ARBA" id="ARBA00022833"/>
    </source>
</evidence>
<sequence>MTTQKKYICAFCARAFTRSEHKQRHERSHTNEKPFHCMHCTSSFVRRDLLQRHCRTVHNSQMASAANGAQPKTEAASSGPAPAPPLAPAPAQIQVAQAAASAHSGPNQVQTFQHNQGQNQVHDQSQMIQNQNQNQNQIQNPNYLHNNQDSTPMLNSSSIALTIFNGLGSTASNSSEDNINDIEPLSIDNRNDLSPTSHNSHHHNSGLVPNAKRRKKTHEKNVDDIVTLSTANGIVSNGNGNSAKDGLNHDLIHLLSIAKKLESLLISYDISNESNSLNDHFLIGYINLQQASGNYPIFDKMLKDLIYYLNSYNSNKSNSPTLRQSSSGIHSPIPGSQPNNFKIGIIYSVISMGYITNNNYNKSFKYFKMAWYLLIKKLIPNYNNNNNLLDQIEILNNLYLLSYIYLNYNLEAFSASTDDEEDSAFVNNEIILNYLNDISYIIISNLKDLNNSNENLIDLNINLFWNIYILLSQYLQGQPPKFYSFFLNKSVKGKETLRTLMLKFSKSLVELDYDEDFLKMIIISTLSNELKKFVKGDNFLIFNNKNCLHNSIILINKSINIHNTSRQLHNVDFSLMKLFELFKKSVIISSPLKFHELLSNYIFIPQSYYNWELLNLTLQEINLNYPINQTLQDFFVNPAASNLEIRLKNFFNYKQNSIDINNNLSIISFPIVFFTNYLNLGLINIKEFNFLQLNNLNLFLVEWYLIMNKILLMIWSNNDLFNENYILQNLIFLLMDNKSCLSNTLNLDMPSPTNTSPRMSSASLVSNSNSNSNMALSAAAAIVNSEISYHENFAFNNKWFWIVKMKFDTIFESWLDFIRETSNRKYAPTSNTTSTNLALLRVTLDKFINDLDQSELAKSTKEDKIILSHEVFYPPPAANASITPTTANAPNPMVTYNYPEYNTSNYRRSNSITLGILGNSHTRGEGQYQSQSPIIANSSATNGVVPSNNNPKFKVAINGNNKMNHYSSYSTYPPLPPILATPGMSMNGNGTNASPSNPKPNASDMLLLPPILPKSGSFSNKISEDEQANTQSNDSKSMQTLVSNIVHKD</sequence>
<dbReference type="InterPro" id="IPR036236">
    <property type="entry name" value="Znf_C2H2_sf"/>
</dbReference>
<dbReference type="GO" id="GO:0000981">
    <property type="term" value="F:DNA-binding transcription factor activity, RNA polymerase II-specific"/>
    <property type="evidence" value="ECO:0007669"/>
    <property type="project" value="InterPro"/>
</dbReference>
<dbReference type="OMA" id="FCARAFT"/>
<gene>
    <name evidence="10" type="primary">ADR1.2</name>
    <name evidence="10" type="ORF">PICST_67778</name>
</gene>
<evidence type="ECO:0000256" key="4">
    <source>
        <dbReference type="ARBA" id="ARBA00022771"/>
    </source>
</evidence>
<evidence type="ECO:0000256" key="8">
    <source>
        <dbReference type="SAM" id="MobiDB-lite"/>
    </source>
</evidence>
<evidence type="ECO:0000256" key="6">
    <source>
        <dbReference type="ARBA" id="ARBA00023242"/>
    </source>
</evidence>
<keyword evidence="6" id="KW-0539">Nucleus</keyword>
<dbReference type="InterPro" id="IPR013087">
    <property type="entry name" value="Znf_C2H2_type"/>
</dbReference>
<keyword evidence="4 7" id="KW-0863">Zinc-finger</keyword>
<dbReference type="GO" id="GO:0000978">
    <property type="term" value="F:RNA polymerase II cis-regulatory region sequence-specific DNA binding"/>
    <property type="evidence" value="ECO:0007669"/>
    <property type="project" value="InterPro"/>
</dbReference>
<dbReference type="GO" id="GO:0005634">
    <property type="term" value="C:nucleus"/>
    <property type="evidence" value="ECO:0007669"/>
    <property type="project" value="UniProtKB-SubCell"/>
</dbReference>
<feature type="domain" description="C2H2-type" evidence="9">
    <location>
        <begin position="35"/>
        <end position="63"/>
    </location>
</feature>
<evidence type="ECO:0000256" key="2">
    <source>
        <dbReference type="ARBA" id="ARBA00022723"/>
    </source>
</evidence>
<dbReference type="InParanoid" id="A3LV18"/>
<feature type="region of interest" description="Disordered" evidence="8">
    <location>
        <begin position="61"/>
        <end position="129"/>
    </location>
</feature>
<keyword evidence="2" id="KW-0479">Metal-binding</keyword>
<dbReference type="AlphaFoldDB" id="A3LV18"/>
<dbReference type="HOGENOM" id="CLU_007678_0_0_1"/>
<evidence type="ECO:0000256" key="1">
    <source>
        <dbReference type="ARBA" id="ARBA00004123"/>
    </source>
</evidence>
<evidence type="ECO:0000256" key="7">
    <source>
        <dbReference type="PROSITE-ProRule" id="PRU00042"/>
    </source>
</evidence>
<dbReference type="RefSeq" id="XP_001385081.2">
    <property type="nucleotide sequence ID" value="XM_001385044.1"/>
</dbReference>
<proteinExistence type="predicted"/>
<feature type="compositionally biased region" description="Polar residues" evidence="8">
    <location>
        <begin position="984"/>
        <end position="1000"/>
    </location>
</feature>
<accession>A3LV18</accession>
<keyword evidence="5" id="KW-0862">Zinc</keyword>
<dbReference type="PANTHER" id="PTHR40626">
    <property type="entry name" value="MIP31509P"/>
    <property type="match status" value="1"/>
</dbReference>
<dbReference type="GeneID" id="4839630"/>
<feature type="compositionally biased region" description="Low complexity" evidence="8">
    <location>
        <begin position="89"/>
        <end position="102"/>
    </location>
</feature>
<feature type="compositionally biased region" description="Polar residues" evidence="8">
    <location>
        <begin position="104"/>
        <end position="123"/>
    </location>
</feature>
<keyword evidence="3" id="KW-0677">Repeat</keyword>
<keyword evidence="11" id="KW-1185">Reference proteome</keyword>
<dbReference type="KEGG" id="pic:PICST_67778"/>
<evidence type="ECO:0000259" key="9">
    <source>
        <dbReference type="PROSITE" id="PS50157"/>
    </source>
</evidence>
<feature type="region of interest" description="Disordered" evidence="8">
    <location>
        <begin position="983"/>
        <end position="1049"/>
    </location>
</feature>
<feature type="domain" description="C2H2-type" evidence="9">
    <location>
        <begin position="7"/>
        <end position="34"/>
    </location>
</feature>
<protein>
    <submittedName>
        <fullName evidence="10">ADR1-like Zn finger domain protein</fullName>
    </submittedName>
</protein>
<feature type="region of interest" description="Disordered" evidence="8">
    <location>
        <begin position="170"/>
        <end position="220"/>
    </location>
</feature>
<name>A3LV18_PICST</name>
<dbReference type="eggNOG" id="KOG1721">
    <property type="taxonomic scope" value="Eukaryota"/>
</dbReference>
<dbReference type="OrthoDB" id="654211at2759"/>
<comment type="subcellular location">
    <subcellularLocation>
        <location evidence="1">Nucleus</location>
    </subcellularLocation>
</comment>
<dbReference type="GO" id="GO:0000785">
    <property type="term" value="C:chromatin"/>
    <property type="evidence" value="ECO:0007669"/>
    <property type="project" value="TreeGrafter"/>
</dbReference>
<dbReference type="SUPFAM" id="SSF57667">
    <property type="entry name" value="beta-beta-alpha zinc fingers"/>
    <property type="match status" value="1"/>
</dbReference>
<dbReference type="PROSITE" id="PS50157">
    <property type="entry name" value="ZINC_FINGER_C2H2_2"/>
    <property type="match status" value="2"/>
</dbReference>
<feature type="compositionally biased region" description="Polar residues" evidence="8">
    <location>
        <begin position="1028"/>
        <end position="1043"/>
    </location>
</feature>
<dbReference type="PANTHER" id="PTHR40626:SF34">
    <property type="entry name" value="ZINC FINGER PROTEIN YGR067C"/>
    <property type="match status" value="1"/>
</dbReference>
<dbReference type="STRING" id="322104.A3LV18"/>
<dbReference type="Gene3D" id="3.30.160.60">
    <property type="entry name" value="Classic Zinc Finger"/>
    <property type="match status" value="2"/>
</dbReference>
<reference evidence="10 11" key="1">
    <citation type="journal article" date="2007" name="Nat. Biotechnol.">
        <title>Genome sequence of the lignocellulose-bioconverting and xylose-fermenting yeast Pichia stipitis.</title>
        <authorList>
            <person name="Jeffries T.W."/>
            <person name="Grigoriev I.V."/>
            <person name="Grimwood J."/>
            <person name="Laplaza J.M."/>
            <person name="Aerts A."/>
            <person name="Salamov A."/>
            <person name="Schmutz J."/>
            <person name="Lindquist E."/>
            <person name="Dehal P."/>
            <person name="Shapiro H."/>
            <person name="Jin Y.S."/>
            <person name="Passoth V."/>
            <person name="Richardson P.M."/>
        </authorList>
    </citation>
    <scope>NUCLEOTIDE SEQUENCE [LARGE SCALE GENOMIC DNA]</scope>
    <source>
        <strain evidence="11">ATCC 58785 / CBS 6054 / NBRC 10063 / NRRL Y-11545</strain>
    </source>
</reference>
<dbReference type="GO" id="GO:0008270">
    <property type="term" value="F:zinc ion binding"/>
    <property type="evidence" value="ECO:0007669"/>
    <property type="project" value="UniProtKB-KW"/>
</dbReference>
<dbReference type="PROSITE" id="PS00028">
    <property type="entry name" value="ZINC_FINGER_C2H2_1"/>
    <property type="match status" value="2"/>
</dbReference>
<evidence type="ECO:0000313" key="11">
    <source>
        <dbReference type="Proteomes" id="UP000002258"/>
    </source>
</evidence>
<dbReference type="EMBL" id="CP000499">
    <property type="protein sequence ID" value="ABN67052.2"/>
    <property type="molecule type" value="Genomic_DNA"/>
</dbReference>